<dbReference type="GO" id="GO:0004888">
    <property type="term" value="F:transmembrane signaling receptor activity"/>
    <property type="evidence" value="ECO:0007669"/>
    <property type="project" value="InterPro"/>
</dbReference>
<keyword evidence="2" id="KW-1003">Cell membrane</keyword>
<keyword evidence="11" id="KW-1185">Reference proteome</keyword>
<evidence type="ECO:0000256" key="7">
    <source>
        <dbReference type="SAM" id="Phobius"/>
    </source>
</evidence>
<feature type="transmembrane region" description="Helical" evidence="7">
    <location>
        <begin position="15"/>
        <end position="36"/>
    </location>
</feature>
<dbReference type="GO" id="GO:0006935">
    <property type="term" value="P:chemotaxis"/>
    <property type="evidence" value="ECO:0007669"/>
    <property type="project" value="InterPro"/>
</dbReference>
<comment type="subcellular location">
    <subcellularLocation>
        <location evidence="1">Cell membrane</location>
    </subcellularLocation>
</comment>
<dbReference type="Gene3D" id="6.10.340.10">
    <property type="match status" value="1"/>
</dbReference>
<gene>
    <name evidence="10" type="ORF">J7W16_15585</name>
</gene>
<reference evidence="10" key="1">
    <citation type="submission" date="2021-03" db="EMBL/GenBank/DDBJ databases">
        <title>Bacillus suaedae sp. nov., isolated from Suaeda aralocaspica.</title>
        <authorList>
            <person name="Lei R.F.R."/>
        </authorList>
    </citation>
    <scope>NUCLEOTIDE SEQUENCE</scope>
    <source>
        <strain evidence="10">YZJH907-2</strain>
    </source>
</reference>
<keyword evidence="4 6" id="KW-0807">Transducer</keyword>
<protein>
    <submittedName>
        <fullName evidence="10">Methyl-accepting chemotaxis protein</fullName>
    </submittedName>
</protein>
<dbReference type="AlphaFoldDB" id="A0A940WXM0"/>
<evidence type="ECO:0000256" key="5">
    <source>
        <dbReference type="ARBA" id="ARBA00029447"/>
    </source>
</evidence>
<name>A0A940WXM0_9BACI</name>
<dbReference type="EMBL" id="JAGKSQ010000006">
    <property type="protein sequence ID" value="MBP3952547.1"/>
    <property type="molecule type" value="Genomic_DNA"/>
</dbReference>
<feature type="domain" description="Methyl-accepting transducer" evidence="8">
    <location>
        <begin position="297"/>
        <end position="533"/>
    </location>
</feature>
<dbReference type="InterPro" id="IPR003660">
    <property type="entry name" value="HAMP_dom"/>
</dbReference>
<keyword evidence="7" id="KW-0812">Transmembrane</keyword>
<dbReference type="CDD" id="cd06225">
    <property type="entry name" value="HAMP"/>
    <property type="match status" value="1"/>
</dbReference>
<dbReference type="GO" id="GO:0007165">
    <property type="term" value="P:signal transduction"/>
    <property type="evidence" value="ECO:0007669"/>
    <property type="project" value="UniProtKB-KW"/>
</dbReference>
<dbReference type="GO" id="GO:0005886">
    <property type="term" value="C:plasma membrane"/>
    <property type="evidence" value="ECO:0007669"/>
    <property type="project" value="UniProtKB-SubCell"/>
</dbReference>
<dbReference type="PROSITE" id="PS50111">
    <property type="entry name" value="CHEMOTAXIS_TRANSDUC_2"/>
    <property type="match status" value="1"/>
</dbReference>
<evidence type="ECO:0000256" key="4">
    <source>
        <dbReference type="ARBA" id="ARBA00023224"/>
    </source>
</evidence>
<keyword evidence="7" id="KW-1133">Transmembrane helix</keyword>
<accession>A0A940WXM0</accession>
<comment type="caution">
    <text evidence="10">The sequence shown here is derived from an EMBL/GenBank/DDBJ whole genome shotgun (WGS) entry which is preliminary data.</text>
</comment>
<dbReference type="Pfam" id="PF00672">
    <property type="entry name" value="HAMP"/>
    <property type="match status" value="1"/>
</dbReference>
<evidence type="ECO:0000256" key="6">
    <source>
        <dbReference type="PROSITE-ProRule" id="PRU00284"/>
    </source>
</evidence>
<dbReference type="Proteomes" id="UP000678228">
    <property type="component" value="Unassembled WGS sequence"/>
</dbReference>
<evidence type="ECO:0000256" key="1">
    <source>
        <dbReference type="ARBA" id="ARBA00004236"/>
    </source>
</evidence>
<evidence type="ECO:0000313" key="10">
    <source>
        <dbReference type="EMBL" id="MBP3952547.1"/>
    </source>
</evidence>
<organism evidence="10 11">
    <name type="scientific">Halalkalibacter suaedae</name>
    <dbReference type="NCBI Taxonomy" id="2822140"/>
    <lineage>
        <taxon>Bacteria</taxon>
        <taxon>Bacillati</taxon>
        <taxon>Bacillota</taxon>
        <taxon>Bacilli</taxon>
        <taxon>Bacillales</taxon>
        <taxon>Bacillaceae</taxon>
        <taxon>Halalkalibacter</taxon>
    </lineage>
</organism>
<proteinExistence type="inferred from homology"/>
<evidence type="ECO:0000256" key="2">
    <source>
        <dbReference type="ARBA" id="ARBA00022475"/>
    </source>
</evidence>
<feature type="transmembrane region" description="Helical" evidence="7">
    <location>
        <begin position="203"/>
        <end position="226"/>
    </location>
</feature>
<dbReference type="PROSITE" id="PS50885">
    <property type="entry name" value="HAMP"/>
    <property type="match status" value="1"/>
</dbReference>
<dbReference type="CDD" id="cd11386">
    <property type="entry name" value="MCP_signal"/>
    <property type="match status" value="1"/>
</dbReference>
<dbReference type="SMART" id="SM00304">
    <property type="entry name" value="HAMP"/>
    <property type="match status" value="1"/>
</dbReference>
<dbReference type="RefSeq" id="WP_210598342.1">
    <property type="nucleotide sequence ID" value="NZ_JAGKSQ010000006.1"/>
</dbReference>
<sequence>MRKWYSNISLKTKSILFSIITTTLVAILITGVSYSVNSNFMLDDLVTDAEQIVETWSQDIDPKDVIEVMGTDDENSEATQRLVSHFDQLSNYQPSVAQGYIFGTELENGSETSLVAAPSGLLDILKTEADLTVGDMYGQPDNIVKLVNKLTAEKEIVVSDIYSDGLGTWITVAKPYVDENGNVYAYYGMDFNAQGFVDSQRNILMTVGIILLIVVVVIGVLEYFLLGKLYKPIGELASGIESVTEGNYDVRLRESNDEIGRVAVSFNAMVDNISRLINSIESASKNTSSNYDSLFASVNRTSEKMDSITKDVSEMSGRFDSQSGSAYEISSSLQQLSAGVETVARNISNVSERSKETESRALQGNESVDQVGKQMGLINQSSQNSEKIIRNLNERSNEIHSIVGLITSISEQTSLLSLNASIEAARAGEHGRGFAIVANEVKKLAEQSKGSAEQIKSLIDYIQNGTEEAVTSINEGVKYANAGVSLVKETGVLFADILDSARDVSAQMDEISAATEQMSAENQEITSTFEQFTDLTTQNSDTVITLTDSIKDQKVSFDTIVDSAQDMKKLINNLEEAVKTLKV</sequence>
<evidence type="ECO:0000259" key="9">
    <source>
        <dbReference type="PROSITE" id="PS50885"/>
    </source>
</evidence>
<dbReference type="InterPro" id="IPR004089">
    <property type="entry name" value="MCPsignal_dom"/>
</dbReference>
<keyword evidence="3 7" id="KW-0472">Membrane</keyword>
<feature type="domain" description="HAMP" evidence="9">
    <location>
        <begin position="231"/>
        <end position="278"/>
    </location>
</feature>
<evidence type="ECO:0000313" key="11">
    <source>
        <dbReference type="Proteomes" id="UP000678228"/>
    </source>
</evidence>
<dbReference type="SMART" id="SM00283">
    <property type="entry name" value="MA"/>
    <property type="match status" value="1"/>
</dbReference>
<dbReference type="PANTHER" id="PTHR32089">
    <property type="entry name" value="METHYL-ACCEPTING CHEMOTAXIS PROTEIN MCPB"/>
    <property type="match status" value="1"/>
</dbReference>
<dbReference type="PRINTS" id="PR00260">
    <property type="entry name" value="CHEMTRNSDUCR"/>
</dbReference>
<evidence type="ECO:0000256" key="3">
    <source>
        <dbReference type="ARBA" id="ARBA00023136"/>
    </source>
</evidence>
<dbReference type="SUPFAM" id="SSF58104">
    <property type="entry name" value="Methyl-accepting chemotaxis protein (MCP) signaling domain"/>
    <property type="match status" value="1"/>
</dbReference>
<comment type="similarity">
    <text evidence="5">Belongs to the methyl-accepting chemotaxis (MCP) protein family.</text>
</comment>
<evidence type="ECO:0000259" key="8">
    <source>
        <dbReference type="PROSITE" id="PS50111"/>
    </source>
</evidence>
<dbReference type="Gene3D" id="1.10.287.950">
    <property type="entry name" value="Methyl-accepting chemotaxis protein"/>
    <property type="match status" value="1"/>
</dbReference>
<dbReference type="InterPro" id="IPR004090">
    <property type="entry name" value="Chemotax_Me-accpt_rcpt"/>
</dbReference>
<dbReference type="Pfam" id="PF00015">
    <property type="entry name" value="MCPsignal"/>
    <property type="match status" value="1"/>
</dbReference>
<dbReference type="PANTHER" id="PTHR32089:SF112">
    <property type="entry name" value="LYSOZYME-LIKE PROTEIN-RELATED"/>
    <property type="match status" value="1"/>
</dbReference>